<evidence type="ECO:0000313" key="2">
    <source>
        <dbReference type="Proteomes" id="UP000046122"/>
    </source>
</evidence>
<dbReference type="Proteomes" id="UP000046122">
    <property type="component" value="Unassembled WGS sequence"/>
</dbReference>
<sequence length="64" mass="7150">MKKYVVEVMSGDTVASRQVVDAQTASAAASRATGRAVRIRLQEELWVRVTDEKLGVVYKYAFFP</sequence>
<evidence type="ECO:0000313" key="1">
    <source>
        <dbReference type="EMBL" id="CDX62842.1"/>
    </source>
</evidence>
<dbReference type="AlphaFoldDB" id="A0A090GD60"/>
<name>A0A090GD60_MESPL</name>
<gene>
    <name evidence="1" type="ORF">MPL3365_80028</name>
</gene>
<proteinExistence type="predicted"/>
<dbReference type="EMBL" id="CCNE01000066">
    <property type="protein sequence ID" value="CDX62842.1"/>
    <property type="molecule type" value="Genomic_DNA"/>
</dbReference>
<accession>A0A090GD60</accession>
<organism evidence="1 2">
    <name type="scientific">Mesorhizobium plurifarium</name>
    <dbReference type="NCBI Taxonomy" id="69974"/>
    <lineage>
        <taxon>Bacteria</taxon>
        <taxon>Pseudomonadati</taxon>
        <taxon>Pseudomonadota</taxon>
        <taxon>Alphaproteobacteria</taxon>
        <taxon>Hyphomicrobiales</taxon>
        <taxon>Phyllobacteriaceae</taxon>
        <taxon>Mesorhizobium</taxon>
    </lineage>
</organism>
<reference evidence="1 2" key="1">
    <citation type="submission" date="2014-08" db="EMBL/GenBank/DDBJ databases">
        <authorList>
            <person name="Moulin Lionel"/>
        </authorList>
    </citation>
    <scope>NUCLEOTIDE SEQUENCE [LARGE SCALE GENOMIC DNA]</scope>
</reference>
<protein>
    <submittedName>
        <fullName evidence="1">Uncharacterized protein</fullName>
    </submittedName>
</protein>